<keyword evidence="4 6" id="KW-1133">Transmembrane helix</keyword>
<feature type="transmembrane region" description="Helical" evidence="6">
    <location>
        <begin position="36"/>
        <end position="69"/>
    </location>
</feature>
<feature type="transmembrane region" description="Helical" evidence="6">
    <location>
        <begin position="89"/>
        <end position="112"/>
    </location>
</feature>
<accession>A0ABS8WGK7</accession>
<dbReference type="RefSeq" id="WP_233054435.1">
    <property type="nucleotide sequence ID" value="NZ_CP170335.1"/>
</dbReference>
<comment type="caution">
    <text evidence="8">The sequence shown here is derived from an EMBL/GenBank/DDBJ whole genome shotgun (WGS) entry which is preliminary data.</text>
</comment>
<evidence type="ECO:0000256" key="6">
    <source>
        <dbReference type="SAM" id="Phobius"/>
    </source>
</evidence>
<proteinExistence type="predicted"/>
<keyword evidence="5 6" id="KW-0472">Membrane</keyword>
<evidence type="ECO:0000256" key="2">
    <source>
        <dbReference type="ARBA" id="ARBA00022475"/>
    </source>
</evidence>
<reference evidence="8 9" key="1">
    <citation type="journal article" date="2022" name="Environ. Microbiol. Rep.">
        <title>Eco-phylogenetic analyses reveal divergent evolution of vitamin B12 metabolism in the marine bacterial family 'Psychromonadaceae'.</title>
        <authorList>
            <person name="Jin X."/>
            <person name="Yang Y."/>
            <person name="Cao H."/>
            <person name="Gao B."/>
            <person name="Zhao Z."/>
        </authorList>
    </citation>
    <scope>NUCLEOTIDE SEQUENCE [LARGE SCALE GENOMIC DNA]</scope>
    <source>
        <strain evidence="8 9">MKS20</strain>
    </source>
</reference>
<gene>
    <name evidence="8" type="ORF">K6Y31_18390</name>
</gene>
<keyword evidence="2" id="KW-1003">Cell membrane</keyword>
<organism evidence="8 9">
    <name type="scientific">Motilimonas cestriensis</name>
    <dbReference type="NCBI Taxonomy" id="2742685"/>
    <lineage>
        <taxon>Bacteria</taxon>
        <taxon>Pseudomonadati</taxon>
        <taxon>Pseudomonadota</taxon>
        <taxon>Gammaproteobacteria</taxon>
        <taxon>Alteromonadales</taxon>
        <taxon>Alteromonadales genera incertae sedis</taxon>
        <taxon>Motilimonas</taxon>
    </lineage>
</organism>
<keyword evidence="9" id="KW-1185">Reference proteome</keyword>
<dbReference type="InterPro" id="IPR052218">
    <property type="entry name" value="Preflagellin_Peptidase"/>
</dbReference>
<feature type="transmembrane region" description="Helical" evidence="6">
    <location>
        <begin position="6"/>
        <end position="24"/>
    </location>
</feature>
<dbReference type="Proteomes" id="UP001201273">
    <property type="component" value="Unassembled WGS sequence"/>
</dbReference>
<keyword evidence="8" id="KW-0378">Hydrolase</keyword>
<dbReference type="EC" id="3.4.23.43" evidence="8"/>
<dbReference type="EMBL" id="JAIMJA010000024">
    <property type="protein sequence ID" value="MCE2596756.1"/>
    <property type="molecule type" value="Genomic_DNA"/>
</dbReference>
<dbReference type="InterPro" id="IPR000045">
    <property type="entry name" value="Prepilin_IV_endopep_pep"/>
</dbReference>
<comment type="subcellular location">
    <subcellularLocation>
        <location evidence="1">Cell membrane</location>
        <topology evidence="1">Multi-pass membrane protein</topology>
    </subcellularLocation>
</comment>
<dbReference type="PANTHER" id="PTHR36506:SF1">
    <property type="entry name" value="PREFLAGELLIN PEPTIDASE"/>
    <property type="match status" value="1"/>
</dbReference>
<dbReference type="Gene3D" id="1.20.120.1220">
    <property type="match status" value="1"/>
</dbReference>
<feature type="transmembrane region" description="Helical" evidence="6">
    <location>
        <begin position="124"/>
        <end position="145"/>
    </location>
</feature>
<evidence type="ECO:0000256" key="1">
    <source>
        <dbReference type="ARBA" id="ARBA00004651"/>
    </source>
</evidence>
<evidence type="ECO:0000259" key="7">
    <source>
        <dbReference type="Pfam" id="PF01478"/>
    </source>
</evidence>
<evidence type="ECO:0000256" key="4">
    <source>
        <dbReference type="ARBA" id="ARBA00022989"/>
    </source>
</evidence>
<evidence type="ECO:0000313" key="8">
    <source>
        <dbReference type="EMBL" id="MCE2596756.1"/>
    </source>
</evidence>
<evidence type="ECO:0000256" key="3">
    <source>
        <dbReference type="ARBA" id="ARBA00022692"/>
    </source>
</evidence>
<evidence type="ECO:0000256" key="5">
    <source>
        <dbReference type="ARBA" id="ARBA00023136"/>
    </source>
</evidence>
<evidence type="ECO:0000313" key="9">
    <source>
        <dbReference type="Proteomes" id="UP001201273"/>
    </source>
</evidence>
<sequence>MNNTLVVSQFLSFTLLAWIAYKDLKNRIIPNKVSLLLLLVVVVTVPFQIQYLLLAFVTLVVGIVLFHYRILGAGDSKLLGILAYAAQENVGWFFVVTGLIGGAVSLLLLLCNQLNARQAIIIRPVNSVPYAIAISLGAFFTVPYLKL</sequence>
<dbReference type="PANTHER" id="PTHR36506">
    <property type="entry name" value="PREFLAGELLIN PEPTIDASE"/>
    <property type="match status" value="1"/>
</dbReference>
<dbReference type="Pfam" id="PF01478">
    <property type="entry name" value="Peptidase_A24"/>
    <property type="match status" value="1"/>
</dbReference>
<dbReference type="GO" id="GO:0004190">
    <property type="term" value="F:aspartic-type endopeptidase activity"/>
    <property type="evidence" value="ECO:0007669"/>
    <property type="project" value="UniProtKB-EC"/>
</dbReference>
<feature type="domain" description="Prepilin type IV endopeptidase peptidase" evidence="7">
    <location>
        <begin position="11"/>
        <end position="105"/>
    </location>
</feature>
<keyword evidence="3 6" id="KW-0812">Transmembrane</keyword>
<protein>
    <submittedName>
        <fullName evidence="8">Prepilin peptidase</fullName>
        <ecNumber evidence="8">3.4.23.43</ecNumber>
    </submittedName>
</protein>
<name>A0ABS8WGK7_9GAMM</name>